<proteinExistence type="predicted"/>
<evidence type="ECO:0000313" key="3">
    <source>
        <dbReference type="Proteomes" id="UP000287033"/>
    </source>
</evidence>
<keyword evidence="3" id="KW-1185">Reference proteome</keyword>
<dbReference type="AlphaFoldDB" id="A0A401TQZ7"/>
<reference evidence="2 3" key="1">
    <citation type="journal article" date="2018" name="Nat. Ecol. Evol.">
        <title>Shark genomes provide insights into elasmobranch evolution and the origin of vertebrates.</title>
        <authorList>
            <person name="Hara Y"/>
            <person name="Yamaguchi K"/>
            <person name="Onimaru K"/>
            <person name="Kadota M"/>
            <person name="Koyanagi M"/>
            <person name="Keeley SD"/>
            <person name="Tatsumi K"/>
            <person name="Tanaka K"/>
            <person name="Motone F"/>
            <person name="Kageyama Y"/>
            <person name="Nozu R"/>
            <person name="Adachi N"/>
            <person name="Nishimura O"/>
            <person name="Nakagawa R"/>
            <person name="Tanegashima C"/>
            <person name="Kiyatake I"/>
            <person name="Matsumoto R"/>
            <person name="Murakumo K"/>
            <person name="Nishida K"/>
            <person name="Terakita A"/>
            <person name="Kuratani S"/>
            <person name="Sato K"/>
            <person name="Hyodo S Kuraku.S."/>
        </authorList>
    </citation>
    <scope>NUCLEOTIDE SEQUENCE [LARGE SCALE GENOMIC DNA]</scope>
</reference>
<gene>
    <name evidence="2" type="ORF">chiPu_0029523</name>
</gene>
<comment type="caution">
    <text evidence="2">The sequence shown here is derived from an EMBL/GenBank/DDBJ whole genome shotgun (WGS) entry which is preliminary data.</text>
</comment>
<protein>
    <submittedName>
        <fullName evidence="2">Uncharacterized protein</fullName>
    </submittedName>
</protein>
<feature type="region of interest" description="Disordered" evidence="1">
    <location>
        <begin position="1"/>
        <end position="25"/>
    </location>
</feature>
<feature type="compositionally biased region" description="Basic and acidic residues" evidence="1">
    <location>
        <begin position="1"/>
        <end position="17"/>
    </location>
</feature>
<dbReference type="EMBL" id="BEZZ01159028">
    <property type="protein sequence ID" value="GCC45110.1"/>
    <property type="molecule type" value="Genomic_DNA"/>
</dbReference>
<evidence type="ECO:0000256" key="1">
    <source>
        <dbReference type="SAM" id="MobiDB-lite"/>
    </source>
</evidence>
<feature type="non-terminal residue" evidence="2">
    <location>
        <position position="1"/>
    </location>
</feature>
<name>A0A401TQZ7_CHIPU</name>
<evidence type="ECO:0000313" key="2">
    <source>
        <dbReference type="EMBL" id="GCC45110.1"/>
    </source>
</evidence>
<dbReference type="Proteomes" id="UP000287033">
    <property type="component" value="Unassembled WGS sequence"/>
</dbReference>
<organism evidence="2 3">
    <name type="scientific">Chiloscyllium punctatum</name>
    <name type="common">Brownbanded bambooshark</name>
    <name type="synonym">Hemiscyllium punctatum</name>
    <dbReference type="NCBI Taxonomy" id="137246"/>
    <lineage>
        <taxon>Eukaryota</taxon>
        <taxon>Metazoa</taxon>
        <taxon>Chordata</taxon>
        <taxon>Craniata</taxon>
        <taxon>Vertebrata</taxon>
        <taxon>Chondrichthyes</taxon>
        <taxon>Elasmobranchii</taxon>
        <taxon>Galeomorphii</taxon>
        <taxon>Galeoidea</taxon>
        <taxon>Orectolobiformes</taxon>
        <taxon>Hemiscylliidae</taxon>
        <taxon>Chiloscyllium</taxon>
    </lineage>
</organism>
<accession>A0A401TQZ7</accession>
<sequence length="80" mass="8866">PKLESPEPEPVRPEALKGDLPQAPARKLELPPLVPVIKSIRKPAWPVFDRKIAGSGKFLQPWRVTSASWRGPSSGLPRRP</sequence>